<dbReference type="PANTHER" id="PTHR43651">
    <property type="entry name" value="1,4-ALPHA-GLUCAN-BRANCHING ENZYME"/>
    <property type="match status" value="1"/>
</dbReference>
<dbReference type="AlphaFoldDB" id="A0A8S3IFJ1"/>
<sequence length="101" mass="11517">REVMRFLLSNIRYWLEEFKFDGFRFDGVSSMLYHSHGIAHSFSGSYDEYFGLAADTDSFNYLQLANYVCQTFFPDSIRIAEDVSGMPTLCRPIAEGGAGFD</sequence>
<reference evidence="1" key="1">
    <citation type="submission" date="2021-02" db="EMBL/GenBank/DDBJ databases">
        <authorList>
            <person name="Nowell W R."/>
        </authorList>
    </citation>
    <scope>NUCLEOTIDE SEQUENCE</scope>
</reference>
<dbReference type="Proteomes" id="UP000676336">
    <property type="component" value="Unassembled WGS sequence"/>
</dbReference>
<gene>
    <name evidence="1" type="ORF">SMN809_LOCUS74676</name>
</gene>
<dbReference type="GO" id="GO:0005737">
    <property type="term" value="C:cytoplasm"/>
    <property type="evidence" value="ECO:0007669"/>
    <property type="project" value="TreeGrafter"/>
</dbReference>
<proteinExistence type="predicted"/>
<organism evidence="1 2">
    <name type="scientific">Rotaria magnacalcarata</name>
    <dbReference type="NCBI Taxonomy" id="392030"/>
    <lineage>
        <taxon>Eukaryota</taxon>
        <taxon>Metazoa</taxon>
        <taxon>Spiralia</taxon>
        <taxon>Gnathifera</taxon>
        <taxon>Rotifera</taxon>
        <taxon>Eurotatoria</taxon>
        <taxon>Bdelloidea</taxon>
        <taxon>Philodinida</taxon>
        <taxon>Philodinidae</taxon>
        <taxon>Rotaria</taxon>
    </lineage>
</organism>
<dbReference type="EMBL" id="CAJOBI010330695">
    <property type="protein sequence ID" value="CAF5198029.1"/>
    <property type="molecule type" value="Genomic_DNA"/>
</dbReference>
<feature type="non-terminal residue" evidence="1">
    <location>
        <position position="101"/>
    </location>
</feature>
<name>A0A8S3IFJ1_9BILA</name>
<dbReference type="GO" id="GO:0003844">
    <property type="term" value="F:1,4-alpha-glucan branching enzyme activity"/>
    <property type="evidence" value="ECO:0007669"/>
    <property type="project" value="TreeGrafter"/>
</dbReference>
<evidence type="ECO:0008006" key="3">
    <source>
        <dbReference type="Google" id="ProtNLM"/>
    </source>
</evidence>
<dbReference type="Gene3D" id="3.20.20.80">
    <property type="entry name" value="Glycosidases"/>
    <property type="match status" value="1"/>
</dbReference>
<protein>
    <recommendedName>
        <fullName evidence="3">1,4-alpha-glucan branching enzyme</fullName>
    </recommendedName>
</protein>
<feature type="non-terminal residue" evidence="1">
    <location>
        <position position="1"/>
    </location>
</feature>
<dbReference type="SUPFAM" id="SSF51445">
    <property type="entry name" value="(Trans)glycosidases"/>
    <property type="match status" value="1"/>
</dbReference>
<dbReference type="GO" id="GO:0005978">
    <property type="term" value="P:glycogen biosynthetic process"/>
    <property type="evidence" value="ECO:0007669"/>
    <property type="project" value="TreeGrafter"/>
</dbReference>
<dbReference type="InterPro" id="IPR017853">
    <property type="entry name" value="GH"/>
</dbReference>
<accession>A0A8S3IFJ1</accession>
<dbReference type="PANTHER" id="PTHR43651:SF3">
    <property type="entry name" value="1,4-ALPHA-GLUCAN-BRANCHING ENZYME"/>
    <property type="match status" value="1"/>
</dbReference>
<evidence type="ECO:0000313" key="2">
    <source>
        <dbReference type="Proteomes" id="UP000676336"/>
    </source>
</evidence>
<comment type="caution">
    <text evidence="1">The sequence shown here is derived from an EMBL/GenBank/DDBJ whole genome shotgun (WGS) entry which is preliminary data.</text>
</comment>
<evidence type="ECO:0000313" key="1">
    <source>
        <dbReference type="EMBL" id="CAF5198029.1"/>
    </source>
</evidence>